<dbReference type="OrthoDB" id="10053709at2759"/>
<evidence type="ECO:0000313" key="1">
    <source>
        <dbReference type="EMBL" id="PIO64655.1"/>
    </source>
</evidence>
<dbReference type="Proteomes" id="UP000230423">
    <property type="component" value="Unassembled WGS sequence"/>
</dbReference>
<dbReference type="EMBL" id="KZ349710">
    <property type="protein sequence ID" value="PIO64655.1"/>
    <property type="molecule type" value="Genomic_DNA"/>
</dbReference>
<name>A0A2G9U396_TELCI</name>
<organism evidence="1 2">
    <name type="scientific">Teladorsagia circumcincta</name>
    <name type="common">Brown stomach worm</name>
    <name type="synonym">Ostertagia circumcincta</name>
    <dbReference type="NCBI Taxonomy" id="45464"/>
    <lineage>
        <taxon>Eukaryota</taxon>
        <taxon>Metazoa</taxon>
        <taxon>Ecdysozoa</taxon>
        <taxon>Nematoda</taxon>
        <taxon>Chromadorea</taxon>
        <taxon>Rhabditida</taxon>
        <taxon>Rhabditina</taxon>
        <taxon>Rhabditomorpha</taxon>
        <taxon>Strongyloidea</taxon>
        <taxon>Trichostrongylidae</taxon>
        <taxon>Teladorsagia</taxon>
    </lineage>
</organism>
<reference evidence="1 2" key="1">
    <citation type="submission" date="2015-09" db="EMBL/GenBank/DDBJ databases">
        <title>Draft genome of the parasitic nematode Teladorsagia circumcincta isolate WARC Sus (inbred).</title>
        <authorList>
            <person name="Mitreva M."/>
        </authorList>
    </citation>
    <scope>NUCLEOTIDE SEQUENCE [LARGE SCALE GENOMIC DNA]</scope>
    <source>
        <strain evidence="1 2">S</strain>
    </source>
</reference>
<keyword evidence="2" id="KW-1185">Reference proteome</keyword>
<gene>
    <name evidence="1" type="ORF">TELCIR_13706</name>
</gene>
<dbReference type="AlphaFoldDB" id="A0A2G9U396"/>
<proteinExistence type="predicted"/>
<protein>
    <recommendedName>
        <fullName evidence="3">NTR domain-containing protein</fullName>
    </recommendedName>
</protein>
<accession>A0A2G9U396</accession>
<evidence type="ECO:0008006" key="3">
    <source>
        <dbReference type="Google" id="ProtNLM"/>
    </source>
</evidence>
<sequence length="116" mass="13335">MAVSLTFDSGIRWRPPTMNSPKLPSNDVRLSADSAGCPCNVTDTGDRRFLVMASKGNDGQFVANLILGWKKDKNFKRAVHQFQRLNCKSLGREIRESASRRPHYYSMRRHNQRRLL</sequence>
<evidence type="ECO:0000313" key="2">
    <source>
        <dbReference type="Proteomes" id="UP000230423"/>
    </source>
</evidence>